<dbReference type="SUPFAM" id="SSF81321">
    <property type="entry name" value="Family A G protein-coupled receptor-like"/>
    <property type="match status" value="1"/>
</dbReference>
<feature type="transmembrane region" description="Helical" evidence="11">
    <location>
        <begin position="46"/>
        <end position="65"/>
    </location>
</feature>
<feature type="transmembrane region" description="Helical" evidence="11">
    <location>
        <begin position="250"/>
        <end position="273"/>
    </location>
</feature>
<evidence type="ECO:0000256" key="1">
    <source>
        <dbReference type="ARBA" id="ARBA00004651"/>
    </source>
</evidence>
<evidence type="ECO:0000256" key="7">
    <source>
        <dbReference type="ARBA" id="ARBA00023136"/>
    </source>
</evidence>
<dbReference type="PROSITE" id="PS50262">
    <property type="entry name" value="G_PROTEIN_RECEP_F1_2"/>
    <property type="match status" value="1"/>
</dbReference>
<comment type="similarity">
    <text evidence="2 10">Belongs to the G-protein coupled receptor 1 family.</text>
</comment>
<feature type="transmembrane region" description="Helical" evidence="11">
    <location>
        <begin position="124"/>
        <end position="146"/>
    </location>
</feature>
<reference evidence="14" key="1">
    <citation type="submission" date="2025-08" db="UniProtKB">
        <authorList>
            <consortium name="RefSeq"/>
        </authorList>
    </citation>
    <scope>IDENTIFICATION</scope>
    <source>
        <tissue evidence="14">Whole Larva</tissue>
    </source>
</reference>
<evidence type="ECO:0000256" key="3">
    <source>
        <dbReference type="ARBA" id="ARBA00022475"/>
    </source>
</evidence>
<keyword evidence="9 10" id="KW-0807">Transducer</keyword>
<keyword evidence="7 11" id="KW-0472">Membrane</keyword>
<feature type="domain" description="G-protein coupled receptors family 1 profile" evidence="12">
    <location>
        <begin position="24"/>
        <end position="271"/>
    </location>
</feature>
<dbReference type="PANTHER" id="PTHR24249">
    <property type="entry name" value="HISTAMINE RECEPTOR-RELATED G-PROTEIN COUPLED RECEPTOR"/>
    <property type="match status" value="1"/>
</dbReference>
<accession>A0ABM1N4Y3</accession>
<evidence type="ECO:0000256" key="6">
    <source>
        <dbReference type="ARBA" id="ARBA00023040"/>
    </source>
</evidence>
<comment type="subcellular location">
    <subcellularLocation>
        <location evidence="1">Cell membrane</location>
        <topology evidence="1">Multi-pass membrane protein</topology>
    </subcellularLocation>
</comment>
<gene>
    <name evidence="14" type="primary">LOC108566491</name>
</gene>
<evidence type="ECO:0000256" key="8">
    <source>
        <dbReference type="ARBA" id="ARBA00023170"/>
    </source>
</evidence>
<name>A0ABM1N4Y3_NICVS</name>
<sequence>MEHAKEKAAWIAIDTVIIILTLAGNVLTICAIVLSKKLSELLSNRYIFSLAVSDLMVGLTIPYHLAFTIGKTMLPSYKTTCVLRFVFIILACSSSIYNLLAIAADRYIAIVLPFHYSRYMSKRIVYCIVFSGWCLSFTIATTPIYWNDWKSGCNCTLESVLPEKYINFIVTPMFLSIWLVMSLLYFRIWREAAEHAKRLSQATQSKQKNILKENKSVQMVLLILGCFSVCWLPYFVIITFMRFYVNFESYLLYEATFTMAVMNSCMNPVIYAWKNKNFRKAFGCMLRCRSPRTLNQEPNYITDHVPSGKTKRNSMTVICGDGIIVEDGTKTIEMQCGRKCDENSDATIVTTCVATNEM</sequence>
<keyword evidence="5 11" id="KW-1133">Transmembrane helix</keyword>
<dbReference type="InterPro" id="IPR017452">
    <property type="entry name" value="GPCR_Rhodpsn_7TM"/>
</dbReference>
<keyword evidence="6 10" id="KW-0297">G-protein coupled receptor</keyword>
<evidence type="ECO:0000313" key="13">
    <source>
        <dbReference type="Proteomes" id="UP000695000"/>
    </source>
</evidence>
<feature type="transmembrane region" description="Helical" evidence="11">
    <location>
        <begin position="12"/>
        <end position="34"/>
    </location>
</feature>
<evidence type="ECO:0000256" key="9">
    <source>
        <dbReference type="ARBA" id="ARBA00023224"/>
    </source>
</evidence>
<evidence type="ECO:0000256" key="10">
    <source>
        <dbReference type="RuleBase" id="RU000688"/>
    </source>
</evidence>
<protein>
    <submittedName>
        <fullName evidence="14">D(2) dopamine receptor B</fullName>
    </submittedName>
</protein>
<proteinExistence type="inferred from homology"/>
<evidence type="ECO:0000313" key="14">
    <source>
        <dbReference type="RefSeq" id="XP_017781883.1"/>
    </source>
</evidence>
<dbReference type="PANTHER" id="PTHR24249:SF414">
    <property type="entry name" value="LP14436P"/>
    <property type="match status" value="1"/>
</dbReference>
<dbReference type="PROSITE" id="PS00237">
    <property type="entry name" value="G_PROTEIN_RECEP_F1_1"/>
    <property type="match status" value="1"/>
</dbReference>
<dbReference type="InterPro" id="IPR000276">
    <property type="entry name" value="GPCR_Rhodpsn"/>
</dbReference>
<dbReference type="SMART" id="SM01381">
    <property type="entry name" value="7TM_GPCR_Srsx"/>
    <property type="match status" value="1"/>
</dbReference>
<feature type="transmembrane region" description="Helical" evidence="11">
    <location>
        <begin position="220"/>
        <end position="244"/>
    </location>
</feature>
<dbReference type="PRINTS" id="PR00237">
    <property type="entry name" value="GPCRRHODOPSN"/>
</dbReference>
<dbReference type="Proteomes" id="UP000695000">
    <property type="component" value="Unplaced"/>
</dbReference>
<organism evidence="13 14">
    <name type="scientific">Nicrophorus vespilloides</name>
    <name type="common">Boreal carrion beetle</name>
    <dbReference type="NCBI Taxonomy" id="110193"/>
    <lineage>
        <taxon>Eukaryota</taxon>
        <taxon>Metazoa</taxon>
        <taxon>Ecdysozoa</taxon>
        <taxon>Arthropoda</taxon>
        <taxon>Hexapoda</taxon>
        <taxon>Insecta</taxon>
        <taxon>Pterygota</taxon>
        <taxon>Neoptera</taxon>
        <taxon>Endopterygota</taxon>
        <taxon>Coleoptera</taxon>
        <taxon>Polyphaga</taxon>
        <taxon>Staphyliniformia</taxon>
        <taxon>Silphidae</taxon>
        <taxon>Nicrophorinae</taxon>
        <taxon>Nicrophorus</taxon>
    </lineage>
</organism>
<dbReference type="Pfam" id="PF00001">
    <property type="entry name" value="7tm_1"/>
    <property type="match status" value="1"/>
</dbReference>
<keyword evidence="4 10" id="KW-0812">Transmembrane</keyword>
<evidence type="ECO:0000256" key="5">
    <source>
        <dbReference type="ARBA" id="ARBA00022989"/>
    </source>
</evidence>
<keyword evidence="8 10" id="KW-0675">Receptor</keyword>
<evidence type="ECO:0000256" key="4">
    <source>
        <dbReference type="ARBA" id="ARBA00022692"/>
    </source>
</evidence>
<dbReference type="GeneID" id="108566491"/>
<dbReference type="Gene3D" id="1.20.1070.10">
    <property type="entry name" value="Rhodopsin 7-helix transmembrane proteins"/>
    <property type="match status" value="1"/>
</dbReference>
<evidence type="ECO:0000256" key="2">
    <source>
        <dbReference type="ARBA" id="ARBA00010663"/>
    </source>
</evidence>
<feature type="transmembrane region" description="Helical" evidence="11">
    <location>
        <begin position="85"/>
        <end position="104"/>
    </location>
</feature>
<keyword evidence="3" id="KW-1003">Cell membrane</keyword>
<evidence type="ECO:0000259" key="12">
    <source>
        <dbReference type="PROSITE" id="PS50262"/>
    </source>
</evidence>
<feature type="transmembrane region" description="Helical" evidence="11">
    <location>
        <begin position="166"/>
        <end position="188"/>
    </location>
</feature>
<dbReference type="RefSeq" id="XP_017781883.1">
    <property type="nucleotide sequence ID" value="XM_017926394.1"/>
</dbReference>
<dbReference type="InterPro" id="IPR050569">
    <property type="entry name" value="TAAR"/>
</dbReference>
<keyword evidence="13" id="KW-1185">Reference proteome</keyword>
<evidence type="ECO:0000256" key="11">
    <source>
        <dbReference type="SAM" id="Phobius"/>
    </source>
</evidence>